<feature type="domain" description="START" evidence="5">
    <location>
        <begin position="284"/>
        <end position="470"/>
    </location>
</feature>
<evidence type="ECO:0000256" key="1">
    <source>
        <dbReference type="ARBA" id="ARBA00004141"/>
    </source>
</evidence>
<dbReference type="SMART" id="SM00234">
    <property type="entry name" value="START"/>
    <property type="match status" value="1"/>
</dbReference>
<dbReference type="PROSITE" id="PS51439">
    <property type="entry name" value="MENTAL"/>
    <property type="match status" value="1"/>
</dbReference>
<dbReference type="FunCoup" id="A0A1Y1N158">
    <property type="interactions" value="1020"/>
</dbReference>
<dbReference type="Gene3D" id="3.30.530.20">
    <property type="match status" value="1"/>
</dbReference>
<reference evidence="8" key="3">
    <citation type="submission" date="2019-08" db="EMBL/GenBank/DDBJ databases">
        <authorList>
            <consortium name="Photinus pyralis genome working group"/>
            <person name="Fallon T.R."/>
            <person name="Sander Lower S.E."/>
            <person name="Weng J.-K."/>
        </authorList>
    </citation>
    <scope>NUCLEOTIDE SEQUENCE</scope>
    <source>
        <strain evidence="8">1611_PpyrPB1</strain>
        <tissue evidence="8">Whole body</tissue>
    </source>
</reference>
<dbReference type="GO" id="GO:0099044">
    <property type="term" value="P:vesicle tethering to endoplasmic reticulum"/>
    <property type="evidence" value="ECO:0007669"/>
    <property type="project" value="TreeGrafter"/>
</dbReference>
<name>A0A1Y1N158_PHOPY</name>
<evidence type="ECO:0000256" key="4">
    <source>
        <dbReference type="SAM" id="Phobius"/>
    </source>
</evidence>
<dbReference type="InterPro" id="IPR051869">
    <property type="entry name" value="STARD3"/>
</dbReference>
<accession>A0A1Y1N158</accession>
<dbReference type="InterPro" id="IPR002913">
    <property type="entry name" value="START_lipid-bd_dom"/>
</dbReference>
<dbReference type="InterPro" id="IPR019498">
    <property type="entry name" value="MENTAL"/>
</dbReference>
<proteinExistence type="predicted"/>
<organism evidence="7">
    <name type="scientific">Photinus pyralis</name>
    <name type="common">Common eastern firefly</name>
    <name type="synonym">Lampyris pyralis</name>
    <dbReference type="NCBI Taxonomy" id="7054"/>
    <lineage>
        <taxon>Eukaryota</taxon>
        <taxon>Metazoa</taxon>
        <taxon>Ecdysozoa</taxon>
        <taxon>Arthropoda</taxon>
        <taxon>Hexapoda</taxon>
        <taxon>Insecta</taxon>
        <taxon>Pterygota</taxon>
        <taxon>Neoptera</taxon>
        <taxon>Endopterygota</taxon>
        <taxon>Coleoptera</taxon>
        <taxon>Polyphaga</taxon>
        <taxon>Elateriformia</taxon>
        <taxon>Elateroidea</taxon>
        <taxon>Lampyridae</taxon>
        <taxon>Lampyrinae</taxon>
        <taxon>Photinus</taxon>
    </lineage>
</organism>
<evidence type="ECO:0000313" key="9">
    <source>
        <dbReference type="Proteomes" id="UP000327044"/>
    </source>
</evidence>
<dbReference type="OrthoDB" id="74575at2759"/>
<evidence type="ECO:0000313" key="8">
    <source>
        <dbReference type="EMBL" id="KAB0805219.1"/>
    </source>
</evidence>
<evidence type="ECO:0000259" key="5">
    <source>
        <dbReference type="PROSITE" id="PS50848"/>
    </source>
</evidence>
<comment type="subcellular location">
    <subcellularLocation>
        <location evidence="1">Membrane</location>
        <topology evidence="1">Multi-pass membrane protein</topology>
    </subcellularLocation>
</comment>
<dbReference type="PROSITE" id="PS50848">
    <property type="entry name" value="START"/>
    <property type="match status" value="1"/>
</dbReference>
<dbReference type="EMBL" id="GEZM01016737">
    <property type="protein sequence ID" value="JAV91158.1"/>
    <property type="molecule type" value="Transcribed_RNA"/>
</dbReference>
<dbReference type="GO" id="GO:0008289">
    <property type="term" value="F:lipid binding"/>
    <property type="evidence" value="ECO:0007669"/>
    <property type="project" value="InterPro"/>
</dbReference>
<sequence>MLPQSDAPRHVAEALLRSTGSLQSVQLQDQDISRNYSINANPSMPTEYVTQGELLGSQQGSMSKVRRFFCLFVTFDLAFSGLLWLICIMINGDNISNAIDKQIYHYTIHTSLFDIVLVAIFRFLILLLFYGLCSINHWFIIALSTTATSIFLIAKVFQYSWVDSRQPVFEVLFILTSFVISWGEAWFLDFRVLPQEFSLTRVLVNASDNERAPLIRSYVQGLPSMYTESIGNFYSPLATPEGSIHDVDHPQRRYPQLTLSLDQENDYKGKGAKILQESWRLLTNPNWKLEKRSAENDVVYILSVPNGGKVFKISASINASPQFLLEELFYKAERIPQWNPALLESHKVQSIDEHTDICYQVTAGAAGVVAVRDFVNIRHWGVIEGCYVIGYSATEHPAIPLCEKYVRGENGVGCWAMKPVPGEVGKCTFEWVLNTNLKGWIPQYILDNALVGVLLDYVKNLRRHLVKLNESGLR</sequence>
<keyword evidence="9" id="KW-1185">Reference proteome</keyword>
<dbReference type="GO" id="GO:0005765">
    <property type="term" value="C:lysosomal membrane"/>
    <property type="evidence" value="ECO:0007669"/>
    <property type="project" value="TreeGrafter"/>
</dbReference>
<dbReference type="Proteomes" id="UP000327044">
    <property type="component" value="Unassembled WGS sequence"/>
</dbReference>
<feature type="domain" description="MENTAL" evidence="6">
    <location>
        <begin position="62"/>
        <end position="235"/>
    </location>
</feature>
<dbReference type="Pfam" id="PF10457">
    <property type="entry name" value="MENTAL"/>
    <property type="match status" value="1"/>
</dbReference>
<reference evidence="7" key="1">
    <citation type="journal article" date="2016" name="Sci. Rep.">
        <title>Molecular characterization of firefly nuptial gifts: a multi-omics approach sheds light on postcopulatory sexual selection.</title>
        <authorList>
            <person name="Al-Wathiqui N."/>
            <person name="Fallon T.R."/>
            <person name="South A."/>
            <person name="Weng J.K."/>
            <person name="Lewis S.M."/>
        </authorList>
    </citation>
    <scope>NUCLEOTIDE SEQUENCE</scope>
</reference>
<feature type="transmembrane region" description="Helical" evidence="4">
    <location>
        <begin position="68"/>
        <end position="92"/>
    </location>
</feature>
<feature type="transmembrane region" description="Helical" evidence="4">
    <location>
        <begin position="112"/>
        <end position="132"/>
    </location>
</feature>
<keyword evidence="2 4" id="KW-0812">Transmembrane</keyword>
<evidence type="ECO:0000256" key="3">
    <source>
        <dbReference type="ARBA" id="ARBA00023136"/>
    </source>
</evidence>
<evidence type="ECO:0000259" key="6">
    <source>
        <dbReference type="PROSITE" id="PS51439"/>
    </source>
</evidence>
<dbReference type="InParanoid" id="A0A1Y1N158"/>
<dbReference type="Pfam" id="PF01852">
    <property type="entry name" value="START"/>
    <property type="match status" value="1"/>
</dbReference>
<dbReference type="EMBL" id="VVIM01000001">
    <property type="protein sequence ID" value="KAB0805219.1"/>
    <property type="molecule type" value="Genomic_DNA"/>
</dbReference>
<dbReference type="SUPFAM" id="SSF55961">
    <property type="entry name" value="Bet v1-like"/>
    <property type="match status" value="1"/>
</dbReference>
<dbReference type="PANTHER" id="PTHR46121">
    <property type="entry name" value="STEROIDOGENIC ACUTE REGULATORY PROTEIN-LIKE"/>
    <property type="match status" value="1"/>
</dbReference>
<gene>
    <name evidence="8" type="ORF">PPYR_02189</name>
</gene>
<dbReference type="InterPro" id="IPR023393">
    <property type="entry name" value="START-like_dom_sf"/>
</dbReference>
<evidence type="ECO:0000256" key="2">
    <source>
        <dbReference type="ARBA" id="ARBA00022692"/>
    </source>
</evidence>
<dbReference type="AlphaFoldDB" id="A0A1Y1N158"/>
<dbReference type="GO" id="GO:0140284">
    <property type="term" value="C:endoplasmic reticulum-endosome membrane contact site"/>
    <property type="evidence" value="ECO:0007669"/>
    <property type="project" value="TreeGrafter"/>
</dbReference>
<evidence type="ECO:0000313" key="7">
    <source>
        <dbReference type="EMBL" id="JAV91158.1"/>
    </source>
</evidence>
<feature type="transmembrane region" description="Helical" evidence="4">
    <location>
        <begin position="139"/>
        <end position="162"/>
    </location>
</feature>
<dbReference type="GO" id="GO:0031902">
    <property type="term" value="C:late endosome membrane"/>
    <property type="evidence" value="ECO:0007669"/>
    <property type="project" value="TreeGrafter"/>
</dbReference>
<dbReference type="GO" id="GO:0005789">
    <property type="term" value="C:endoplasmic reticulum membrane"/>
    <property type="evidence" value="ECO:0007669"/>
    <property type="project" value="TreeGrafter"/>
</dbReference>
<keyword evidence="4" id="KW-1133">Transmembrane helix</keyword>
<protein>
    <recommendedName>
        <fullName evidence="10">START domain-containing protein</fullName>
    </recommendedName>
</protein>
<dbReference type="PANTHER" id="PTHR46121:SF4">
    <property type="entry name" value="STEROIDOGENIC ACUTE REGULATORY PROTEIN-LIKE"/>
    <property type="match status" value="1"/>
</dbReference>
<reference evidence="8 9" key="2">
    <citation type="journal article" date="2018" name="Elife">
        <title>Firefly genomes illuminate parallel origins of bioluminescence in beetles.</title>
        <authorList>
            <person name="Fallon T.R."/>
            <person name="Lower S.E."/>
            <person name="Chang C.H."/>
            <person name="Bessho-Uehara M."/>
            <person name="Martin G.J."/>
            <person name="Bewick A.J."/>
            <person name="Behringer M."/>
            <person name="Debat H.J."/>
            <person name="Wong I."/>
            <person name="Day J.C."/>
            <person name="Suvorov A."/>
            <person name="Silva C.J."/>
            <person name="Stanger-Hall K.F."/>
            <person name="Hall D.W."/>
            <person name="Schmitz R.J."/>
            <person name="Nelson D.R."/>
            <person name="Lewis S.M."/>
            <person name="Shigenobu S."/>
            <person name="Bybee S.M."/>
            <person name="Larracuente A.M."/>
            <person name="Oba Y."/>
            <person name="Weng J.K."/>
        </authorList>
    </citation>
    <scope>NUCLEOTIDE SEQUENCE [LARGE SCALE GENOMIC DNA]</scope>
    <source>
        <strain evidence="8">1611_PpyrPB1</strain>
        <tissue evidence="8">Whole body</tissue>
    </source>
</reference>
<keyword evidence="3 4" id="KW-0472">Membrane</keyword>
<evidence type="ECO:0008006" key="10">
    <source>
        <dbReference type="Google" id="ProtNLM"/>
    </source>
</evidence>